<dbReference type="EMBL" id="HBUE01234736">
    <property type="protein sequence ID" value="CAG6546521.1"/>
    <property type="molecule type" value="Transcribed_RNA"/>
</dbReference>
<name>A0A8D8CN59_CULPI</name>
<accession>A0A8D8CN59</accession>
<reference evidence="1" key="1">
    <citation type="submission" date="2021-05" db="EMBL/GenBank/DDBJ databases">
        <authorList>
            <person name="Alioto T."/>
            <person name="Alioto T."/>
            <person name="Gomez Garrido J."/>
        </authorList>
    </citation>
    <scope>NUCLEOTIDE SEQUENCE</scope>
</reference>
<dbReference type="EMBL" id="HBUE01341637">
    <property type="protein sequence ID" value="CAG6598704.1"/>
    <property type="molecule type" value="Transcribed_RNA"/>
</dbReference>
<evidence type="ECO:0000313" key="1">
    <source>
        <dbReference type="EMBL" id="CAG6496501.1"/>
    </source>
</evidence>
<protein>
    <submittedName>
        <fullName evidence="1">(northern house mosquito) hypothetical protein</fullName>
    </submittedName>
</protein>
<organism evidence="1">
    <name type="scientific">Culex pipiens</name>
    <name type="common">House mosquito</name>
    <dbReference type="NCBI Taxonomy" id="7175"/>
    <lineage>
        <taxon>Eukaryota</taxon>
        <taxon>Metazoa</taxon>
        <taxon>Ecdysozoa</taxon>
        <taxon>Arthropoda</taxon>
        <taxon>Hexapoda</taxon>
        <taxon>Insecta</taxon>
        <taxon>Pterygota</taxon>
        <taxon>Neoptera</taxon>
        <taxon>Endopterygota</taxon>
        <taxon>Diptera</taxon>
        <taxon>Nematocera</taxon>
        <taxon>Culicoidea</taxon>
        <taxon>Culicidae</taxon>
        <taxon>Culicinae</taxon>
        <taxon>Culicini</taxon>
        <taxon>Culex</taxon>
        <taxon>Culex</taxon>
    </lineage>
</organism>
<dbReference type="EMBL" id="HBUE01131189">
    <property type="protein sequence ID" value="CAG6496502.1"/>
    <property type="molecule type" value="Transcribed_RNA"/>
</dbReference>
<sequence length="136" mass="15381">MLLAAMAAAAIVLDDDADDVVFEIVELVTLAAVSPADMARLFRICWWLERMGLGRICRWIWAAFGFSLASSAGFMLARDWRIVLVEVMREGEVDNGTMVTELLMWLNWAKRLLLLVLGAERRLSLAVEVLALWREL</sequence>
<proteinExistence type="predicted"/>
<dbReference type="AlphaFoldDB" id="A0A8D8CN59"/>
<dbReference type="EMBL" id="HBUE01131187">
    <property type="protein sequence ID" value="CAG6496501.1"/>
    <property type="molecule type" value="Transcribed_RNA"/>
</dbReference>